<dbReference type="CDD" id="cd15831">
    <property type="entry name" value="BTAD"/>
    <property type="match status" value="1"/>
</dbReference>
<feature type="repeat" description="TPR" evidence="5">
    <location>
        <begin position="850"/>
        <end position="883"/>
    </location>
</feature>
<sequence length="1022" mass="113720">MEFGVLGPITAWANDEVLPVGGPRQRCVLGVLLVDGGKEVTIERLVDYLWDDDPPRTARSVIQVQISHLRRAFPELIETTAGGYLARVEPSLVDLHRFRGLVGDAKNVSDSADAAVLWERALGCWRGTPFSGIGSDSLWYTVVEPLLEERWAATLAWARSVFSLGRYQEVITRLTPLVREEPSREPFHHLLMAALQRSGQRAAALSVYREMRTYLAEELGVDPNPEIQELHQQILQDNDGGVRGADTLPGPPPREPEPKTENDIATLEGPPEFAPRNDLPRDIPDFTGREQSLWELLHVGQERGSDAARSEIAVITGPGGAGKTTLAVHAAHRLIDIDRFPDGQLFIDLHGYTVDQEPLTAATALGSLLRAVGVDPEAIPESEEERSALWRAMLDSRRVLVVLDNARSFAQVNPLLPAAPGSLTMVTTRNDLPGLSGARYVPLKMFGEKSSLQLFRNALGDERIDVQEEHARRVARLCGGLPLALRIVVGRMVTRPRWTFDHVAQRLSENQRRFRELRVEGQDVEAVFELSYQSLHETQRRTFLLLGMMIGGTVDLHGAAALLDSDPSEIDDPLQELVSVCLLEELEADLFRFHDLIGHFAWQKARQVLPESEIEAARHSLADHYLDVAHKAARWLGPRVHDYDLGILAASRYRNELSSRSQAIAWFERHKDNLASAVDYYASLEIGEQAWQLADSIWRYYESFGYSELLLSTQERALVVSRDQGNDRGSAVTLIGLGIAHCLAGRFETALELLNEARDTLAALGDHEGETRAHGNLGMVYERMGRFREAMAHLEKILDHAVQVGDRRTEALQRGNIATLCQILGDYSRAIEQSEAALRIESEGTAWSHVAAMRVLGEVAVRRGDFDQAFCNLKEALELAEHLGSPSDEIYTRNALAVAQRESGDLENAVESHLAAFERAEETAQRSADAEILYELGTTYARAGRYDEAQASFERALKLAQERKERYAEARALLELAVLPSGLEEPHTTCDRLAAAYATFSEIGVPEAERARTELERRDCRA</sequence>
<dbReference type="InterPro" id="IPR049945">
    <property type="entry name" value="AAA_22"/>
</dbReference>
<dbReference type="SMART" id="SM00028">
    <property type="entry name" value="TPR"/>
    <property type="match status" value="6"/>
</dbReference>
<dbReference type="Pfam" id="PF13401">
    <property type="entry name" value="AAA_22"/>
    <property type="match status" value="1"/>
</dbReference>
<dbReference type="SUPFAM" id="SSF48452">
    <property type="entry name" value="TPR-like"/>
    <property type="match status" value="3"/>
</dbReference>
<protein>
    <submittedName>
        <fullName evidence="9">DNA-binding SARP family transcriptional activator/tetratricopeptide (TPR) repeat protein</fullName>
    </submittedName>
</protein>
<dbReference type="PANTHER" id="PTHR35807:SF1">
    <property type="entry name" value="TRANSCRIPTIONAL REGULATOR REDD"/>
    <property type="match status" value="1"/>
</dbReference>
<comment type="caution">
    <text evidence="9">The sequence shown here is derived from an EMBL/GenBank/DDBJ whole genome shotgun (WGS) entry which is preliminary data.</text>
</comment>
<evidence type="ECO:0000256" key="7">
    <source>
        <dbReference type="SAM" id="MobiDB-lite"/>
    </source>
</evidence>
<feature type="region of interest" description="Disordered" evidence="7">
    <location>
        <begin position="237"/>
        <end position="262"/>
    </location>
</feature>
<feature type="domain" description="OmpR/PhoB-type" evidence="8">
    <location>
        <begin position="1"/>
        <end position="88"/>
    </location>
</feature>
<dbReference type="InterPro" id="IPR027417">
    <property type="entry name" value="P-loop_NTPase"/>
</dbReference>
<dbReference type="Gene3D" id="1.25.40.10">
    <property type="entry name" value="Tetratricopeptide repeat domain"/>
    <property type="match status" value="3"/>
</dbReference>
<evidence type="ECO:0000256" key="2">
    <source>
        <dbReference type="ARBA" id="ARBA00023015"/>
    </source>
</evidence>
<dbReference type="SMART" id="SM01043">
    <property type="entry name" value="BTAD"/>
    <property type="match status" value="1"/>
</dbReference>
<dbReference type="GO" id="GO:0003677">
    <property type="term" value="F:DNA binding"/>
    <property type="evidence" value="ECO:0007669"/>
    <property type="project" value="UniProtKB-UniRule"/>
</dbReference>
<dbReference type="Proteomes" id="UP000523007">
    <property type="component" value="Unassembled WGS sequence"/>
</dbReference>
<dbReference type="GO" id="GO:0043531">
    <property type="term" value="F:ADP binding"/>
    <property type="evidence" value="ECO:0007669"/>
    <property type="project" value="InterPro"/>
</dbReference>
<organism evidence="9 10">
    <name type="scientific">Lipingzhangella halophila</name>
    <dbReference type="NCBI Taxonomy" id="1783352"/>
    <lineage>
        <taxon>Bacteria</taxon>
        <taxon>Bacillati</taxon>
        <taxon>Actinomycetota</taxon>
        <taxon>Actinomycetes</taxon>
        <taxon>Streptosporangiales</taxon>
        <taxon>Nocardiopsidaceae</taxon>
        <taxon>Lipingzhangella</taxon>
    </lineage>
</organism>
<feature type="repeat" description="TPR" evidence="5">
    <location>
        <begin position="771"/>
        <end position="804"/>
    </location>
</feature>
<dbReference type="Pfam" id="PF03704">
    <property type="entry name" value="BTAD"/>
    <property type="match status" value="1"/>
</dbReference>
<dbReference type="PROSITE" id="PS50005">
    <property type="entry name" value="TPR"/>
    <property type="match status" value="3"/>
</dbReference>
<dbReference type="SMART" id="SM00862">
    <property type="entry name" value="Trans_reg_C"/>
    <property type="match status" value="1"/>
</dbReference>
<dbReference type="RefSeq" id="WP_184585277.1">
    <property type="nucleotide sequence ID" value="NZ_JACHJT010000002.1"/>
</dbReference>
<evidence type="ECO:0000256" key="6">
    <source>
        <dbReference type="PROSITE-ProRule" id="PRU01091"/>
    </source>
</evidence>
<proteinExistence type="inferred from homology"/>
<evidence type="ECO:0000256" key="3">
    <source>
        <dbReference type="ARBA" id="ARBA00023125"/>
    </source>
</evidence>
<evidence type="ECO:0000313" key="9">
    <source>
        <dbReference type="EMBL" id="MBB4935587.1"/>
    </source>
</evidence>
<dbReference type="GO" id="GO:0006355">
    <property type="term" value="P:regulation of DNA-templated transcription"/>
    <property type="evidence" value="ECO:0007669"/>
    <property type="project" value="InterPro"/>
</dbReference>
<keyword evidence="3 6" id="KW-0238">DNA-binding</keyword>
<dbReference type="PROSITE" id="PS50293">
    <property type="entry name" value="TPR_REGION"/>
    <property type="match status" value="1"/>
</dbReference>
<reference evidence="9 10" key="1">
    <citation type="submission" date="2020-08" db="EMBL/GenBank/DDBJ databases">
        <title>Sequencing the genomes of 1000 actinobacteria strains.</title>
        <authorList>
            <person name="Klenk H.-P."/>
        </authorList>
    </citation>
    <scope>NUCLEOTIDE SEQUENCE [LARGE SCALE GENOMIC DNA]</scope>
    <source>
        <strain evidence="9 10">DSM 102030</strain>
    </source>
</reference>
<dbReference type="Gene3D" id="3.40.50.300">
    <property type="entry name" value="P-loop containing nucleotide triphosphate hydrolases"/>
    <property type="match status" value="1"/>
</dbReference>
<dbReference type="PROSITE" id="PS51755">
    <property type="entry name" value="OMPR_PHOB"/>
    <property type="match status" value="1"/>
</dbReference>
<dbReference type="InterPro" id="IPR051677">
    <property type="entry name" value="AfsR-DnrI-RedD_regulator"/>
</dbReference>
<dbReference type="PRINTS" id="PR00364">
    <property type="entry name" value="DISEASERSIST"/>
</dbReference>
<evidence type="ECO:0000313" key="10">
    <source>
        <dbReference type="Proteomes" id="UP000523007"/>
    </source>
</evidence>
<keyword evidence="4" id="KW-0804">Transcription</keyword>
<dbReference type="InterPro" id="IPR042197">
    <property type="entry name" value="Apaf_helical"/>
</dbReference>
<comment type="similarity">
    <text evidence="1">Belongs to the AfsR/DnrI/RedD regulatory family.</text>
</comment>
<dbReference type="PANTHER" id="PTHR35807">
    <property type="entry name" value="TRANSCRIPTIONAL REGULATOR REDD-RELATED"/>
    <property type="match status" value="1"/>
</dbReference>
<keyword evidence="2" id="KW-0805">Transcription regulation</keyword>
<dbReference type="InterPro" id="IPR019734">
    <property type="entry name" value="TPR_rpt"/>
</dbReference>
<accession>A0A7W7RPN6</accession>
<dbReference type="Gene3D" id="1.10.10.10">
    <property type="entry name" value="Winged helix-like DNA-binding domain superfamily/Winged helix DNA-binding domain"/>
    <property type="match status" value="1"/>
</dbReference>
<evidence type="ECO:0000256" key="1">
    <source>
        <dbReference type="ARBA" id="ARBA00005820"/>
    </source>
</evidence>
<evidence type="ECO:0000259" key="8">
    <source>
        <dbReference type="PROSITE" id="PS51755"/>
    </source>
</evidence>
<dbReference type="GO" id="GO:0000160">
    <property type="term" value="P:phosphorelay signal transduction system"/>
    <property type="evidence" value="ECO:0007669"/>
    <property type="project" value="InterPro"/>
</dbReference>
<feature type="repeat" description="TPR" evidence="5">
    <location>
        <begin position="930"/>
        <end position="963"/>
    </location>
</feature>
<dbReference type="Gene3D" id="1.10.8.430">
    <property type="entry name" value="Helical domain of apoptotic protease-activating factors"/>
    <property type="match status" value="1"/>
</dbReference>
<dbReference type="InterPro" id="IPR011990">
    <property type="entry name" value="TPR-like_helical_dom_sf"/>
</dbReference>
<evidence type="ECO:0000256" key="4">
    <source>
        <dbReference type="ARBA" id="ARBA00023163"/>
    </source>
</evidence>
<keyword evidence="10" id="KW-1185">Reference proteome</keyword>
<dbReference type="InterPro" id="IPR005158">
    <property type="entry name" value="BTAD"/>
</dbReference>
<gene>
    <name evidence="9" type="ORF">F4561_006481</name>
</gene>
<feature type="DNA-binding region" description="OmpR/PhoB-type" evidence="6">
    <location>
        <begin position="1"/>
        <end position="88"/>
    </location>
</feature>
<dbReference type="InterPro" id="IPR001867">
    <property type="entry name" value="OmpR/PhoB-type_DNA-bd"/>
</dbReference>
<dbReference type="EMBL" id="JACHJT010000002">
    <property type="protein sequence ID" value="MBB4935587.1"/>
    <property type="molecule type" value="Genomic_DNA"/>
</dbReference>
<name>A0A7W7RPN6_9ACTN</name>
<dbReference type="AlphaFoldDB" id="A0A7W7RPN6"/>
<evidence type="ECO:0000256" key="5">
    <source>
        <dbReference type="PROSITE-ProRule" id="PRU00339"/>
    </source>
</evidence>
<keyword evidence="5" id="KW-0802">TPR repeat</keyword>
<dbReference type="SUPFAM" id="SSF52540">
    <property type="entry name" value="P-loop containing nucleoside triphosphate hydrolases"/>
    <property type="match status" value="1"/>
</dbReference>
<dbReference type="InterPro" id="IPR016032">
    <property type="entry name" value="Sig_transdc_resp-reg_C-effctor"/>
</dbReference>
<dbReference type="InterPro" id="IPR036388">
    <property type="entry name" value="WH-like_DNA-bd_sf"/>
</dbReference>
<dbReference type="SUPFAM" id="SSF46894">
    <property type="entry name" value="C-terminal effector domain of the bipartite response regulators"/>
    <property type="match status" value="1"/>
</dbReference>
<dbReference type="Pfam" id="PF13424">
    <property type="entry name" value="TPR_12"/>
    <property type="match status" value="3"/>
</dbReference>